<protein>
    <recommendedName>
        <fullName evidence="3">YCII-related domain-containing protein</fullName>
    </recommendedName>
</protein>
<name>A0ABS5TW94_9CELL</name>
<evidence type="ECO:0000313" key="2">
    <source>
        <dbReference type="Proteomes" id="UP000722125"/>
    </source>
</evidence>
<dbReference type="EMBL" id="JAHBOH010000001">
    <property type="protein sequence ID" value="MBT0993423.1"/>
    <property type="molecule type" value="Genomic_DNA"/>
</dbReference>
<dbReference type="SUPFAM" id="SSF54909">
    <property type="entry name" value="Dimeric alpha+beta barrel"/>
    <property type="match status" value="1"/>
</dbReference>
<proteinExistence type="predicted"/>
<evidence type="ECO:0000313" key="1">
    <source>
        <dbReference type="EMBL" id="MBT0993423.1"/>
    </source>
</evidence>
<accession>A0ABS5TW94</accession>
<gene>
    <name evidence="1" type="ORF">KIN34_03875</name>
</gene>
<dbReference type="InterPro" id="IPR011008">
    <property type="entry name" value="Dimeric_a/b-barrel"/>
</dbReference>
<dbReference type="RefSeq" id="WP_214346931.1">
    <property type="nucleotide sequence ID" value="NZ_JAHBOH010000001.1"/>
</dbReference>
<keyword evidence="2" id="KW-1185">Reference proteome</keyword>
<dbReference type="Proteomes" id="UP000722125">
    <property type="component" value="Unassembled WGS sequence"/>
</dbReference>
<sequence length="119" mass="12750">MTQATHMVLLWGDERAWAARTPQEETVNGAAHERFRALAVERGHVLVASEELAAAPVGKVVRRRAAGAPPSVTDGPFGELTEVVGGFYLVATDEPEDLVALVADVLLEDAEIRPVVDHS</sequence>
<reference evidence="1 2" key="1">
    <citation type="submission" date="2021-05" db="EMBL/GenBank/DDBJ databases">
        <title>Description of Cellulomonas sp. DKR-3 sp. nov.</title>
        <authorList>
            <person name="Dahal R.H."/>
            <person name="Chaudhary D.K."/>
        </authorList>
    </citation>
    <scope>NUCLEOTIDE SEQUENCE [LARGE SCALE GENOMIC DNA]</scope>
    <source>
        <strain evidence="1 2">DKR-3</strain>
    </source>
</reference>
<evidence type="ECO:0008006" key="3">
    <source>
        <dbReference type="Google" id="ProtNLM"/>
    </source>
</evidence>
<organism evidence="1 2">
    <name type="scientific">Cellulomonas fulva</name>
    <dbReference type="NCBI Taxonomy" id="2835530"/>
    <lineage>
        <taxon>Bacteria</taxon>
        <taxon>Bacillati</taxon>
        <taxon>Actinomycetota</taxon>
        <taxon>Actinomycetes</taxon>
        <taxon>Micrococcales</taxon>
        <taxon>Cellulomonadaceae</taxon>
        <taxon>Cellulomonas</taxon>
    </lineage>
</organism>
<dbReference type="Gene3D" id="3.30.70.1060">
    <property type="entry name" value="Dimeric alpha+beta barrel"/>
    <property type="match status" value="1"/>
</dbReference>
<comment type="caution">
    <text evidence="1">The sequence shown here is derived from an EMBL/GenBank/DDBJ whole genome shotgun (WGS) entry which is preliminary data.</text>
</comment>